<dbReference type="GO" id="GO:0016787">
    <property type="term" value="F:hydrolase activity"/>
    <property type="evidence" value="ECO:0007669"/>
    <property type="project" value="InterPro"/>
</dbReference>
<feature type="domain" description="Xaa-Pro dipeptidyl-peptidase-like" evidence="1">
    <location>
        <begin position="58"/>
        <end position="166"/>
    </location>
</feature>
<dbReference type="InterPro" id="IPR029058">
    <property type="entry name" value="AB_hydrolase_fold"/>
</dbReference>
<sequence>MEALKARFPDLAFCPPRKPTGFNPATIHFPIGHVEAEGRRPFTVESVFARDVEVLMRDGINIYSDAFRPASSSDPGGQVPVIIASSPYGKDSSILFISHIHADYKQLIDTEGHSYDYLGPFRCGLKQDQTSGNERFEAPDPVDWCARGYAVINPDARGARFSKGDIAQ</sequence>
<dbReference type="RefSeq" id="XP_041690288.1">
    <property type="nucleotide sequence ID" value="XM_041824849.1"/>
</dbReference>
<evidence type="ECO:0000259" key="1">
    <source>
        <dbReference type="Pfam" id="PF02129"/>
    </source>
</evidence>
<organism evidence="2 3">
    <name type="scientific">Fusarium mangiferae</name>
    <name type="common">Mango malformation disease fungus</name>
    <dbReference type="NCBI Taxonomy" id="192010"/>
    <lineage>
        <taxon>Eukaryota</taxon>
        <taxon>Fungi</taxon>
        <taxon>Dikarya</taxon>
        <taxon>Ascomycota</taxon>
        <taxon>Pezizomycotina</taxon>
        <taxon>Sordariomycetes</taxon>
        <taxon>Hypocreomycetidae</taxon>
        <taxon>Hypocreales</taxon>
        <taxon>Nectriaceae</taxon>
        <taxon>Fusarium</taxon>
        <taxon>Fusarium fujikuroi species complex</taxon>
    </lineage>
</organism>
<name>A0A1L7U8S3_FUSMA</name>
<dbReference type="Gene3D" id="3.40.50.1820">
    <property type="entry name" value="alpha/beta hydrolase"/>
    <property type="match status" value="1"/>
</dbReference>
<proteinExistence type="predicted"/>
<dbReference type="VEuPathDB" id="FungiDB:FMAN_15265"/>
<dbReference type="AlphaFoldDB" id="A0A1L7U8S3"/>
<dbReference type="EMBL" id="FCQH01000019">
    <property type="protein sequence ID" value="CVL07104.1"/>
    <property type="molecule type" value="Genomic_DNA"/>
</dbReference>
<evidence type="ECO:0000313" key="2">
    <source>
        <dbReference type="EMBL" id="CVL07104.1"/>
    </source>
</evidence>
<comment type="caution">
    <text evidence="2">The sequence shown here is derived from an EMBL/GenBank/DDBJ whole genome shotgun (WGS) entry which is preliminary data.</text>
</comment>
<evidence type="ECO:0000313" key="3">
    <source>
        <dbReference type="Proteomes" id="UP000184255"/>
    </source>
</evidence>
<keyword evidence="3" id="KW-1185">Reference proteome</keyword>
<dbReference type="InterPro" id="IPR000383">
    <property type="entry name" value="Xaa-Pro-like_dom"/>
</dbReference>
<dbReference type="Proteomes" id="UP000184255">
    <property type="component" value="Unassembled WGS sequence"/>
</dbReference>
<protein>
    <recommendedName>
        <fullName evidence="1">Xaa-Pro dipeptidyl-peptidase-like domain-containing protein</fullName>
    </recommendedName>
</protein>
<dbReference type="Pfam" id="PF02129">
    <property type="entry name" value="Peptidase_S15"/>
    <property type="match status" value="1"/>
</dbReference>
<reference evidence="3" key="1">
    <citation type="journal article" date="2016" name="Genome Biol. Evol.">
        <title>Comparative 'omics' of the Fusarium fujikuroi species complex highlights differences in genetic potential and metabolite synthesis.</title>
        <authorList>
            <person name="Niehaus E.-M."/>
            <person name="Muensterkoetter M."/>
            <person name="Proctor R.H."/>
            <person name="Brown D.W."/>
            <person name="Sharon A."/>
            <person name="Idan Y."/>
            <person name="Oren-Young L."/>
            <person name="Sieber C.M."/>
            <person name="Novak O."/>
            <person name="Pencik A."/>
            <person name="Tarkowska D."/>
            <person name="Hromadova K."/>
            <person name="Freeman S."/>
            <person name="Maymon M."/>
            <person name="Elazar M."/>
            <person name="Youssef S.A."/>
            <person name="El-Shabrawy E.S.M."/>
            <person name="Shalaby A.B.A."/>
            <person name="Houterman P."/>
            <person name="Brock N.L."/>
            <person name="Burkhardt I."/>
            <person name="Tsavkelova E.A."/>
            <person name="Dickschat J.S."/>
            <person name="Galuszka P."/>
            <person name="Gueldener U."/>
            <person name="Tudzynski B."/>
        </authorList>
    </citation>
    <scope>NUCLEOTIDE SEQUENCE [LARGE SCALE GENOMIC DNA]</scope>
    <source>
        <strain evidence="3">MRC7560</strain>
    </source>
</reference>
<gene>
    <name evidence="2" type="ORF">FMAN_15265</name>
</gene>
<dbReference type="GeneID" id="65094507"/>
<accession>A0A1L7U8S3</accession>
<dbReference type="SUPFAM" id="SSF53474">
    <property type="entry name" value="alpha/beta-Hydrolases"/>
    <property type="match status" value="1"/>
</dbReference>